<evidence type="ECO:0000259" key="5">
    <source>
        <dbReference type="Pfam" id="PF13458"/>
    </source>
</evidence>
<dbReference type="CDD" id="cd06339">
    <property type="entry name" value="PBP1_YraM_LppC_lipoprotein-like"/>
    <property type="match status" value="1"/>
</dbReference>
<evidence type="ECO:0000256" key="4">
    <source>
        <dbReference type="SAM" id="MobiDB-lite"/>
    </source>
</evidence>
<evidence type="ECO:0000256" key="2">
    <source>
        <dbReference type="ARBA" id="ARBA00022729"/>
    </source>
</evidence>
<comment type="caution">
    <text evidence="6">The sequence shown here is derived from an EMBL/GenBank/DDBJ whole genome shotgun (WGS) entry which is preliminary data.</text>
</comment>
<gene>
    <name evidence="6" type="ORF">F2P47_00050</name>
</gene>
<dbReference type="InterPro" id="IPR051010">
    <property type="entry name" value="BCAA_transport"/>
</dbReference>
<dbReference type="Gene3D" id="3.40.50.2300">
    <property type="match status" value="2"/>
</dbReference>
<name>A0A6N6VLT7_9HYPH</name>
<evidence type="ECO:0000313" key="6">
    <source>
        <dbReference type="EMBL" id="KAB7742569.1"/>
    </source>
</evidence>
<accession>A0A6N6VLT7</accession>
<evidence type="ECO:0000256" key="3">
    <source>
        <dbReference type="ARBA" id="ARBA00022970"/>
    </source>
</evidence>
<evidence type="ECO:0000313" key="7">
    <source>
        <dbReference type="Proteomes" id="UP000468901"/>
    </source>
</evidence>
<organism evidence="6 7">
    <name type="scientific">Parvibaculum sedimenti</name>
    <dbReference type="NCBI Taxonomy" id="2608632"/>
    <lineage>
        <taxon>Bacteria</taxon>
        <taxon>Pseudomonadati</taxon>
        <taxon>Pseudomonadota</taxon>
        <taxon>Alphaproteobacteria</taxon>
        <taxon>Hyphomicrobiales</taxon>
        <taxon>Parvibaculaceae</taxon>
        <taxon>Parvibaculum</taxon>
    </lineage>
</organism>
<protein>
    <submittedName>
        <fullName evidence="6">ABC transporter substrate-binding protein</fullName>
    </submittedName>
</protein>
<proteinExistence type="inferred from homology"/>
<dbReference type="InterPro" id="IPR028082">
    <property type="entry name" value="Peripla_BP_I"/>
</dbReference>
<feature type="domain" description="Leucine-binding protein" evidence="5">
    <location>
        <begin position="133"/>
        <end position="489"/>
    </location>
</feature>
<sequence length="509" mass="53698">MRLPVSGVWRPCAGPPYLAMPGRIGGALAFTWAGSEIRLQPSFLGHMVRMQRLASHLPSGFRSVLGALVFLGAGLSLAGCAGFGGAEEAPPPRPVLQSPPIAVQPPPQKVEPQATRQTGGFYTPKQMEGRPLIRVALLLPFNSSRPDVRALSNSLYNAAQLALFEFNNPNILLIPKATGGSALGAQTAATEAVKEGADLIIGPLFAEEVSAVAPVAHGANVPVVAFSTDSTVAGNGVYLLSFLPSADVNRIVDYAALHGITNFAALFPQNDYGIRVRAAFEQAVADHGAHIAAVETYPANGLGMNGPVQQLANYGARHGALLAKRSELKKANDVQGLKEIEKQDTIGDVNFQAVFVPEGGARLRALAPLLPYYDVDPRKVKFLGTGLWDDPSLQSEPSLDGGWYPAPPPEAHAQFVARYARVYGSTPPRIVSLAYDAVSLAVALASKPEGERFTAQSLTEPDGFAGVDGIFRFLPDGRTERGLAILEMHGSGPVVIDPAPTSFSVPPSL</sequence>
<comment type="similarity">
    <text evidence="1">Belongs to the leucine-binding protein family.</text>
</comment>
<dbReference type="SUPFAM" id="SSF53822">
    <property type="entry name" value="Periplasmic binding protein-like I"/>
    <property type="match status" value="1"/>
</dbReference>
<dbReference type="Pfam" id="PF13458">
    <property type="entry name" value="Peripla_BP_6"/>
    <property type="match status" value="1"/>
</dbReference>
<dbReference type="EMBL" id="WESC01000001">
    <property type="protein sequence ID" value="KAB7742569.1"/>
    <property type="molecule type" value="Genomic_DNA"/>
</dbReference>
<keyword evidence="7" id="KW-1185">Reference proteome</keyword>
<dbReference type="GO" id="GO:0006865">
    <property type="term" value="P:amino acid transport"/>
    <property type="evidence" value="ECO:0007669"/>
    <property type="project" value="UniProtKB-KW"/>
</dbReference>
<dbReference type="Proteomes" id="UP000468901">
    <property type="component" value="Unassembled WGS sequence"/>
</dbReference>
<keyword evidence="3" id="KW-0029">Amino-acid transport</keyword>
<reference evidence="6 7" key="1">
    <citation type="submission" date="2019-09" db="EMBL/GenBank/DDBJ databases">
        <title>Parvibaculum sedimenti sp. nov., isolated from sediment.</title>
        <authorList>
            <person name="Wang Y."/>
        </authorList>
    </citation>
    <scope>NUCLEOTIDE SEQUENCE [LARGE SCALE GENOMIC DNA]</scope>
    <source>
        <strain evidence="6 7">HXT-9</strain>
    </source>
</reference>
<dbReference type="PANTHER" id="PTHR30483:SF6">
    <property type="entry name" value="PERIPLASMIC BINDING PROTEIN OF ABC TRANSPORTER FOR NATURAL AMINO ACIDS"/>
    <property type="match status" value="1"/>
</dbReference>
<feature type="region of interest" description="Disordered" evidence="4">
    <location>
        <begin position="103"/>
        <end position="123"/>
    </location>
</feature>
<dbReference type="InterPro" id="IPR028081">
    <property type="entry name" value="Leu-bd"/>
</dbReference>
<dbReference type="PANTHER" id="PTHR30483">
    <property type="entry name" value="LEUCINE-SPECIFIC-BINDING PROTEIN"/>
    <property type="match status" value="1"/>
</dbReference>
<evidence type="ECO:0000256" key="1">
    <source>
        <dbReference type="ARBA" id="ARBA00010062"/>
    </source>
</evidence>
<keyword evidence="3" id="KW-0813">Transport</keyword>
<keyword evidence="2" id="KW-0732">Signal</keyword>
<dbReference type="AlphaFoldDB" id="A0A6N6VLT7"/>